<keyword evidence="1" id="KW-0472">Membrane</keyword>
<accession>A0A939DBS9</accession>
<comment type="caution">
    <text evidence="2">The sequence shown here is derived from an EMBL/GenBank/DDBJ whole genome shotgun (WGS) entry which is preliminary data.</text>
</comment>
<dbReference type="NCBIfam" id="NF040576">
    <property type="entry name" value="T2SS_GspM_XpsM"/>
    <property type="match status" value="1"/>
</dbReference>
<dbReference type="RefSeq" id="WP_206558608.1">
    <property type="nucleotide sequence ID" value="NZ_JAFKCZ010000001.1"/>
</dbReference>
<protein>
    <submittedName>
        <fullName evidence="2">General secretion pathway protein GspM</fullName>
    </submittedName>
</protein>
<dbReference type="Proteomes" id="UP000664303">
    <property type="component" value="Unassembled WGS sequence"/>
</dbReference>
<evidence type="ECO:0000256" key="1">
    <source>
        <dbReference type="SAM" id="Phobius"/>
    </source>
</evidence>
<keyword evidence="3" id="KW-1185">Reference proteome</keyword>
<proteinExistence type="predicted"/>
<name>A0A939DBS9_9GAMM</name>
<reference evidence="2" key="1">
    <citation type="submission" date="2021-02" db="EMBL/GenBank/DDBJ databases">
        <title>PHA producing bacteria isolated from coastal sediment in Guangdong, Shenzhen.</title>
        <authorList>
            <person name="Zheng W."/>
            <person name="Yu S."/>
            <person name="Huang Y."/>
        </authorList>
    </citation>
    <scope>NUCLEOTIDE SEQUENCE</scope>
    <source>
        <strain evidence="2">TN14-10</strain>
    </source>
</reference>
<dbReference type="EMBL" id="JAFKCZ010000001">
    <property type="protein sequence ID" value="MBN7795169.1"/>
    <property type="molecule type" value="Genomic_DNA"/>
</dbReference>
<dbReference type="InterPro" id="IPR034756">
    <property type="entry name" value="T2SSM_b"/>
</dbReference>
<dbReference type="AlphaFoldDB" id="A0A939DBS9"/>
<feature type="transmembrane region" description="Helical" evidence="1">
    <location>
        <begin position="12"/>
        <end position="35"/>
    </location>
</feature>
<organism evidence="2 3">
    <name type="scientific">Parahaliea mediterranea</name>
    <dbReference type="NCBI Taxonomy" id="651086"/>
    <lineage>
        <taxon>Bacteria</taxon>
        <taxon>Pseudomonadati</taxon>
        <taxon>Pseudomonadota</taxon>
        <taxon>Gammaproteobacteria</taxon>
        <taxon>Cellvibrionales</taxon>
        <taxon>Halieaceae</taxon>
        <taxon>Parahaliea</taxon>
    </lineage>
</organism>
<dbReference type="Pfam" id="PF10741">
    <property type="entry name" value="T2SSM_b"/>
    <property type="match status" value="1"/>
</dbReference>
<gene>
    <name evidence="2" type="ORF">JYP50_01115</name>
</gene>
<keyword evidence="1" id="KW-0812">Transmembrane</keyword>
<evidence type="ECO:0000313" key="2">
    <source>
        <dbReference type="EMBL" id="MBN7795169.1"/>
    </source>
</evidence>
<evidence type="ECO:0000313" key="3">
    <source>
        <dbReference type="Proteomes" id="UP000664303"/>
    </source>
</evidence>
<keyword evidence="1" id="KW-1133">Transmembrane helix</keyword>
<sequence length="188" mass="20655">MNWLSENRRDAAFILATMALPIVLLFMLVLNLFAMRGEYQAEIDRLEPRIARLVGLRMQEDVLAEAASQVDSKVYDLIYPATDDSASVAASLQKNVRDIFSGAGMTVNNSQILPAKQEGSLEHIVVKITATGSLDALDLALTEVASYRPMLVLESLDAYPMRGASARGDRKPQHVTTNIQVRALRLAP</sequence>